<sequence length="476" mass="54658">MFSEGNVHRHFLKTLPSFILSNPSREEHDMRQGGDADATRVWQTVREIGRAKKFKKKLMTDEERLVYYLKRLCFFALLVVIYEEKLCSCWCSWSLGGVVQNMHLHWKFHETVQACCDNFPKEKIKEMATMVARLSGGIVINIHNALFKARFEQALESQKLNIKKIEQQLRRMGITPEDPVAIASIQKVGSTFFNAIDKKEGNPYAFKGTNSQYWNKEDFGGRIARSETRRFEVPVGEDRGAMSWKGGREKKSADSYDGTNMLEGNDQWDSDDVGDDLESDTDDSNEGHSFRNRTRDVCRKQDGVGRVYHFKCFRRNAGTRFEEVVEKDSESENILSDLDNAIHESDSEEELELRASRAEASHSFQSKVHKSEDMLSDLDNAMWESNSEQEEHDLRASSTDAIHNFQSSSDEEKDIYPTMRNEIQVNDTTENDEVLIELEVYQSGGWKLARISSFMTNAKDHSARKTTQDCDSEVVV</sequence>
<dbReference type="InterPro" id="IPR001890">
    <property type="entry name" value="RNA-binding_CRM"/>
</dbReference>
<dbReference type="Proteomes" id="UP001174677">
    <property type="component" value="Chromosome 18"/>
</dbReference>
<evidence type="ECO:0000259" key="4">
    <source>
        <dbReference type="PROSITE" id="PS51295"/>
    </source>
</evidence>
<reference evidence="5 6" key="1">
    <citation type="journal article" date="2023" name="Plant Biotechnol. J.">
        <title>Chromosome-level wild Hevea brasiliensis genome provides new tools for genomic-assisted breeding and valuable loci to elevate rubber yield.</title>
        <authorList>
            <person name="Cheng H."/>
            <person name="Song X."/>
            <person name="Hu Y."/>
            <person name="Wu T."/>
            <person name="Yang Q."/>
            <person name="An Z."/>
            <person name="Feng S."/>
            <person name="Deng Z."/>
            <person name="Wu W."/>
            <person name="Zeng X."/>
            <person name="Tu M."/>
            <person name="Wang X."/>
            <person name="Huang H."/>
        </authorList>
    </citation>
    <scope>NUCLEOTIDE SEQUENCE [LARGE SCALE GENOMIC DNA]</scope>
    <source>
        <strain evidence="5">MT/VB/25A 57/8</strain>
    </source>
</reference>
<keyword evidence="1 2" id="KW-0694">RNA-binding</keyword>
<organism evidence="5 6">
    <name type="scientific">Hevea brasiliensis</name>
    <name type="common">Para rubber tree</name>
    <name type="synonym">Siphonia brasiliensis</name>
    <dbReference type="NCBI Taxonomy" id="3981"/>
    <lineage>
        <taxon>Eukaryota</taxon>
        <taxon>Viridiplantae</taxon>
        <taxon>Streptophyta</taxon>
        <taxon>Embryophyta</taxon>
        <taxon>Tracheophyta</taxon>
        <taxon>Spermatophyta</taxon>
        <taxon>Magnoliopsida</taxon>
        <taxon>eudicotyledons</taxon>
        <taxon>Gunneridae</taxon>
        <taxon>Pentapetalae</taxon>
        <taxon>rosids</taxon>
        <taxon>fabids</taxon>
        <taxon>Malpighiales</taxon>
        <taxon>Euphorbiaceae</taxon>
        <taxon>Crotonoideae</taxon>
        <taxon>Micrandreae</taxon>
        <taxon>Hevea</taxon>
    </lineage>
</organism>
<feature type="compositionally biased region" description="Acidic residues" evidence="3">
    <location>
        <begin position="266"/>
        <end position="284"/>
    </location>
</feature>
<dbReference type="InterPro" id="IPR040286">
    <property type="entry name" value="At3g25440-like"/>
</dbReference>
<accession>A0ABQ9KDT7</accession>
<gene>
    <name evidence="5" type="ORF">P3X46_032577</name>
</gene>
<evidence type="ECO:0000256" key="2">
    <source>
        <dbReference type="PROSITE-ProRule" id="PRU00626"/>
    </source>
</evidence>
<dbReference type="InterPro" id="IPR035920">
    <property type="entry name" value="YhbY-like_sf"/>
</dbReference>
<evidence type="ECO:0000256" key="1">
    <source>
        <dbReference type="ARBA" id="ARBA00022884"/>
    </source>
</evidence>
<dbReference type="PANTHER" id="PTHR31426:SF4">
    <property type="entry name" value="CRM-DOMAIN CONTAINING FACTOR CFM9, MITOCHONDRIAL"/>
    <property type="match status" value="1"/>
</dbReference>
<feature type="compositionally biased region" description="Basic and acidic residues" evidence="3">
    <location>
        <begin position="239"/>
        <end position="254"/>
    </location>
</feature>
<dbReference type="SUPFAM" id="SSF75471">
    <property type="entry name" value="YhbY-like"/>
    <property type="match status" value="1"/>
</dbReference>
<evidence type="ECO:0000256" key="3">
    <source>
        <dbReference type="SAM" id="MobiDB-lite"/>
    </source>
</evidence>
<comment type="caution">
    <text evidence="5">The sequence shown here is derived from an EMBL/GenBank/DDBJ whole genome shotgun (WGS) entry which is preliminary data.</text>
</comment>
<evidence type="ECO:0000313" key="5">
    <source>
        <dbReference type="EMBL" id="KAJ9135387.1"/>
    </source>
</evidence>
<dbReference type="PANTHER" id="PTHR31426">
    <property type="entry name" value="GROUP II INTRON SPLICING FACTOR CRS1-LIKE"/>
    <property type="match status" value="1"/>
</dbReference>
<evidence type="ECO:0000313" key="6">
    <source>
        <dbReference type="Proteomes" id="UP001174677"/>
    </source>
</evidence>
<feature type="region of interest" description="Disordered" evidence="3">
    <location>
        <begin position="239"/>
        <end position="292"/>
    </location>
</feature>
<dbReference type="EMBL" id="JARPOI010000018">
    <property type="protein sequence ID" value="KAJ9135387.1"/>
    <property type="molecule type" value="Genomic_DNA"/>
</dbReference>
<keyword evidence="6" id="KW-1185">Reference proteome</keyword>
<feature type="domain" description="CRM" evidence="4">
    <location>
        <begin position="59"/>
        <end position="166"/>
    </location>
</feature>
<dbReference type="PROSITE" id="PS51295">
    <property type="entry name" value="CRM"/>
    <property type="match status" value="1"/>
</dbReference>
<protein>
    <recommendedName>
        <fullName evidence="4">CRM domain-containing protein</fullName>
    </recommendedName>
</protein>
<proteinExistence type="predicted"/>
<name>A0ABQ9KDT7_HEVBR</name>